<dbReference type="AlphaFoldDB" id="B3PQK0"/>
<dbReference type="Proteomes" id="UP000008817">
    <property type="component" value="Chromosome"/>
</dbReference>
<protein>
    <submittedName>
        <fullName evidence="2">Uncharacterized protein</fullName>
    </submittedName>
</protein>
<dbReference type="EMBL" id="CP001074">
    <property type="protein sequence ID" value="ACE89846.1"/>
    <property type="molecule type" value="Genomic_DNA"/>
</dbReference>
<feature type="compositionally biased region" description="Basic residues" evidence="1">
    <location>
        <begin position="1"/>
        <end position="11"/>
    </location>
</feature>
<evidence type="ECO:0000313" key="2">
    <source>
        <dbReference type="EMBL" id="ACE89846.1"/>
    </source>
</evidence>
<dbReference type="PROSITE" id="PS51257">
    <property type="entry name" value="PROKAR_LIPOPROTEIN"/>
    <property type="match status" value="1"/>
</dbReference>
<proteinExistence type="predicted"/>
<gene>
    <name evidence="2" type="ordered locus">RHECIAT_CH0000859</name>
</gene>
<name>B3PQK0_RHIE6</name>
<feature type="region of interest" description="Disordered" evidence="1">
    <location>
        <begin position="1"/>
        <end position="21"/>
    </location>
</feature>
<evidence type="ECO:0000256" key="1">
    <source>
        <dbReference type="SAM" id="MobiDB-lite"/>
    </source>
</evidence>
<reference evidence="2 3" key="1">
    <citation type="submission" date="2008-04" db="EMBL/GenBank/DDBJ databases">
        <title>Genome diversity and DNA divergence of Rhizobium etli.</title>
        <authorList>
            <person name="Gonzalez V."/>
            <person name="Acosta J.L."/>
            <person name="Santamaria R.I."/>
            <person name="Bustos P."/>
            <person name="Hernandez-Gonzalez I.L."/>
            <person name="Fernandez J.L."/>
            <person name="Diaz R."/>
            <person name="Flores M."/>
            <person name="Mora J."/>
            <person name="Palacios R."/>
            <person name="Davila G."/>
        </authorList>
    </citation>
    <scope>NUCLEOTIDE SEQUENCE [LARGE SCALE GENOMIC DNA]</scope>
    <source>
        <strain evidence="2 3">CIAT 652</strain>
    </source>
</reference>
<sequence>MSPKQSNHRRQSITPERPCGHPPFFFVGACGAGALDGPGWASMRLRAISNCSSVSSPRAVIAASSAKVFEPSVIISPKMILGLKHEDPRMFKGYSGVGQLPSYQAG</sequence>
<evidence type="ECO:0000313" key="3">
    <source>
        <dbReference type="Proteomes" id="UP000008817"/>
    </source>
</evidence>
<accession>B3PQK0</accession>
<dbReference type="HOGENOM" id="CLU_2221039_0_0_5"/>
<dbReference type="KEGG" id="rec:RHECIAT_CH0000859"/>
<organism evidence="2 3">
    <name type="scientific">Rhizobium etli (strain CIAT 652)</name>
    <dbReference type="NCBI Taxonomy" id="491916"/>
    <lineage>
        <taxon>Bacteria</taxon>
        <taxon>Pseudomonadati</taxon>
        <taxon>Pseudomonadota</taxon>
        <taxon>Alphaproteobacteria</taxon>
        <taxon>Hyphomicrobiales</taxon>
        <taxon>Rhizobiaceae</taxon>
        <taxon>Rhizobium/Agrobacterium group</taxon>
        <taxon>Rhizobium</taxon>
    </lineage>
</organism>